<accession>A0ABR5AG56</accession>
<keyword evidence="4 6" id="KW-0269">Exonuclease</keyword>
<evidence type="ECO:0000313" key="11">
    <source>
        <dbReference type="EMBL" id="KIL40031.1"/>
    </source>
</evidence>
<proteinExistence type="inferred from homology"/>
<dbReference type="EC" id="3.1.-.-" evidence="6 7"/>
<dbReference type="Pfam" id="PF04851">
    <property type="entry name" value="ResIII"/>
    <property type="match status" value="1"/>
</dbReference>
<gene>
    <name evidence="6 7" type="primary">dinG</name>
    <name evidence="11" type="ORF">SD70_15955</name>
</gene>
<dbReference type="InterPro" id="IPR045028">
    <property type="entry name" value="DinG/Rad3-like"/>
</dbReference>
<evidence type="ECO:0000256" key="1">
    <source>
        <dbReference type="ARBA" id="ARBA00022722"/>
    </source>
</evidence>
<evidence type="ECO:0000313" key="12">
    <source>
        <dbReference type="Proteomes" id="UP000031967"/>
    </source>
</evidence>
<name>A0ABR5AG56_9BACL</name>
<dbReference type="Proteomes" id="UP000031967">
    <property type="component" value="Unassembled WGS sequence"/>
</dbReference>
<dbReference type="Pfam" id="PF00929">
    <property type="entry name" value="RNase_T"/>
    <property type="match status" value="1"/>
</dbReference>
<evidence type="ECO:0000259" key="8">
    <source>
        <dbReference type="PROSITE" id="PS51192"/>
    </source>
</evidence>
<dbReference type="NCBIfam" id="NF005981">
    <property type="entry name" value="PRK08074.1"/>
    <property type="match status" value="1"/>
</dbReference>
<dbReference type="Gene3D" id="3.40.50.300">
    <property type="entry name" value="P-loop containing nucleotide triphosphate hydrolases"/>
    <property type="match status" value="2"/>
</dbReference>
<dbReference type="PANTHER" id="PTHR11472:SF34">
    <property type="entry name" value="REGULATOR OF TELOMERE ELONGATION HELICASE 1"/>
    <property type="match status" value="1"/>
</dbReference>
<evidence type="ECO:0000259" key="10">
    <source>
        <dbReference type="PROSITE" id="PS51194"/>
    </source>
</evidence>
<dbReference type="EMBL" id="JXAK01000027">
    <property type="protein sequence ID" value="KIL40031.1"/>
    <property type="molecule type" value="Genomic_DNA"/>
</dbReference>
<keyword evidence="5 6" id="KW-0067">ATP-binding</keyword>
<dbReference type="GO" id="GO:0004386">
    <property type="term" value="F:helicase activity"/>
    <property type="evidence" value="ECO:0007669"/>
    <property type="project" value="UniProtKB-KW"/>
</dbReference>
<feature type="domain" description="Helicase ATP-binding" evidence="8">
    <location>
        <begin position="274"/>
        <end position="512"/>
    </location>
</feature>
<feature type="domain" description="Helicase C-terminal" evidence="10">
    <location>
        <begin position="768"/>
        <end position="948"/>
    </location>
</feature>
<dbReference type="InterPro" id="IPR001650">
    <property type="entry name" value="Helicase_C-like"/>
</dbReference>
<dbReference type="Gene3D" id="3.30.420.10">
    <property type="entry name" value="Ribonuclease H-like superfamily/Ribonuclease H"/>
    <property type="match status" value="1"/>
</dbReference>
<dbReference type="PROSITE" id="PS51193">
    <property type="entry name" value="HELICASE_ATP_BIND_2"/>
    <property type="match status" value="1"/>
</dbReference>
<sequence length="960" mass="108634">MKFAVLDFETTGSGQTDEIIQVGLVIINDFQITDRYTSLVDPGIRIPSSITALTGITDDMVKDAPSLHQVITEMQPLLADAVLVAHNVAFDFGFLQRALARTGYRPFGGRVLDTLEALRFLFPSLASLQLSMVADAFGVAHERPHQADSDAEVTAEIWLICLHKLLSLPLLTVQRLSYLFQAYPSSDIGWLLQEVAAFKEQQTGIDMDADRYFRQFTLAVDNWDTEESVRDEIEVMRLSNNFEQFYAEFKETLQTKFEVYENRAAQEEMIREVEEALQQDKHLMIEAGTGTGKSLGYLIPAIYFGLKQDRKVVVSTHTINLQEQLRDRDIPLLQELFPAKFRAAVLKGRSHYLCLRKFEHKMNAQDFDNTKEDVLTAAQMIVWLGETGRGDEEELHLAQRGGSFWHSVASDTDSCLNRACPWFKKCFYHRARHEANIADLIITNHSLLFTDMKAENRLLPAYKHLVIDEAHHFEEVASKHLGVETPYFGFAGTLQRLYKDARSGQLPSLQFRLQQHDGDERAGAWLETAETLGTRAMEAREQWDVLCEKLYGIVSAASLDPSATETGQYVLRMKPESLPPVWNELLVQEDNLYLNVTEIVKPLEKLVGELKELQDEYEVQSLVTDLNGSLKDLIRYRDSLRFFMRMPDPEYVYWMEAGAYLKSRSLTLVSVPHDVSPLLQEHFFDTKDSIVLTSATLSVDKSFDYMREQLGLAASFEAENGPEKLKTVQLPSPFNYRKQALVVIPRDFPGIKGGTAGEAAFVAALLDSLYEVALVTKGRMLVLFTSSRMLKQVHGPLKERLQPHDIGVLGQGVDSGNRSKLLRQFQDSRASVLLGTSSFWEGVDIPGDALTCLAIVRLPFQPPNHPLAEAKSEIIKKSNQNPFMKLSVPQAVIRFKQGFGRLVRRASDRGTVIIYDTRVIETNYGKYFLYSLPGPKIEHMPAKQMTARIQQWLEMEGEPG</sequence>
<evidence type="ECO:0000256" key="2">
    <source>
        <dbReference type="ARBA" id="ARBA00022741"/>
    </source>
</evidence>
<dbReference type="InterPro" id="IPR006555">
    <property type="entry name" value="ATP-dep_Helicase_C"/>
</dbReference>
<dbReference type="InterPro" id="IPR006310">
    <property type="entry name" value="DinG"/>
</dbReference>
<evidence type="ECO:0000256" key="4">
    <source>
        <dbReference type="ARBA" id="ARBA00022839"/>
    </source>
</evidence>
<dbReference type="Pfam" id="PF13307">
    <property type="entry name" value="Helicase_C_2"/>
    <property type="match status" value="1"/>
</dbReference>
<dbReference type="SUPFAM" id="SSF52540">
    <property type="entry name" value="P-loop containing nucleoside triphosphate hydrolases"/>
    <property type="match status" value="1"/>
</dbReference>
<dbReference type="InterPro" id="IPR036397">
    <property type="entry name" value="RNaseH_sf"/>
</dbReference>
<evidence type="ECO:0000256" key="6">
    <source>
        <dbReference type="HAMAP-Rule" id="MF_02206"/>
    </source>
</evidence>
<feature type="short sequence motif" description="DEAH box" evidence="6">
    <location>
        <begin position="468"/>
        <end position="471"/>
    </location>
</feature>
<dbReference type="InterPro" id="IPR014001">
    <property type="entry name" value="Helicase_ATP-bd"/>
</dbReference>
<dbReference type="SMART" id="SM00479">
    <property type="entry name" value="EXOIII"/>
    <property type="match status" value="1"/>
</dbReference>
<keyword evidence="11" id="KW-0347">Helicase</keyword>
<keyword evidence="1 6" id="KW-0540">Nuclease</keyword>
<protein>
    <recommendedName>
        <fullName evidence="6 7">3'-5' exonuclease DinG</fullName>
        <ecNumber evidence="6 7">3.1.-.-</ecNumber>
    </recommendedName>
</protein>
<comment type="function">
    <text evidence="6 7">3'-5' exonuclease.</text>
</comment>
<evidence type="ECO:0000256" key="3">
    <source>
        <dbReference type="ARBA" id="ARBA00022801"/>
    </source>
</evidence>
<keyword evidence="12" id="KW-1185">Reference proteome</keyword>
<reference evidence="11 12" key="1">
    <citation type="submission" date="2014-12" db="EMBL/GenBank/DDBJ databases">
        <title>Draft genome sequence of Paenibacillus kamchatkensis strain B-2647.</title>
        <authorList>
            <person name="Karlyshev A.V."/>
            <person name="Kudryashova E.B."/>
        </authorList>
    </citation>
    <scope>NUCLEOTIDE SEQUENCE [LARGE SCALE GENOMIC DNA]</scope>
    <source>
        <strain evidence="11 12">VKM B-2647</strain>
    </source>
</reference>
<feature type="binding site" evidence="6">
    <location>
        <begin position="287"/>
        <end position="294"/>
    </location>
    <ligand>
        <name>ATP</name>
        <dbReference type="ChEBI" id="CHEBI:30616"/>
    </ligand>
</feature>
<dbReference type="InterPro" id="IPR014013">
    <property type="entry name" value="Helic_SF1/SF2_ATP-bd_DinG/Rad3"/>
</dbReference>
<comment type="caution">
    <text evidence="11">The sequence shown here is derived from an EMBL/GenBank/DDBJ whole genome shotgun (WGS) entry which is preliminary data.</text>
</comment>
<dbReference type="PANTHER" id="PTHR11472">
    <property type="entry name" value="DNA REPAIR DEAD HELICASE RAD3/XP-D SUBFAMILY MEMBER"/>
    <property type="match status" value="1"/>
</dbReference>
<keyword evidence="2 6" id="KW-0547">Nucleotide-binding</keyword>
<evidence type="ECO:0000256" key="7">
    <source>
        <dbReference type="RuleBase" id="RU364106"/>
    </source>
</evidence>
<comment type="similarity">
    <text evidence="6 7">Belongs to the helicase family. DinG subfamily. Type 2 sub-subfamily.</text>
</comment>
<organism evidence="11 12">
    <name type="scientific">Gordoniibacillus kamchatkensis</name>
    <dbReference type="NCBI Taxonomy" id="1590651"/>
    <lineage>
        <taxon>Bacteria</taxon>
        <taxon>Bacillati</taxon>
        <taxon>Bacillota</taxon>
        <taxon>Bacilli</taxon>
        <taxon>Bacillales</taxon>
        <taxon>Paenibacillaceae</taxon>
        <taxon>Gordoniibacillus</taxon>
    </lineage>
</organism>
<dbReference type="NCBIfam" id="TIGR00573">
    <property type="entry name" value="dnaq"/>
    <property type="match status" value="1"/>
</dbReference>
<keyword evidence="3 6" id="KW-0378">Hydrolase</keyword>
<dbReference type="RefSeq" id="WP_041048533.1">
    <property type="nucleotide sequence ID" value="NZ_JXAK01000027.1"/>
</dbReference>
<dbReference type="PROSITE" id="PS51194">
    <property type="entry name" value="HELICASE_CTER"/>
    <property type="match status" value="1"/>
</dbReference>
<dbReference type="SMART" id="SM00487">
    <property type="entry name" value="DEXDc"/>
    <property type="match status" value="1"/>
</dbReference>
<dbReference type="NCBIfam" id="TIGR01407">
    <property type="entry name" value="dinG_rel"/>
    <property type="match status" value="1"/>
</dbReference>
<dbReference type="HAMAP" id="MF_02206">
    <property type="entry name" value="DinG_exonucl"/>
    <property type="match status" value="1"/>
</dbReference>
<dbReference type="InterPro" id="IPR006935">
    <property type="entry name" value="Helicase/UvrB_N"/>
</dbReference>
<dbReference type="InterPro" id="IPR027417">
    <property type="entry name" value="P-loop_NTPase"/>
</dbReference>
<evidence type="ECO:0000256" key="5">
    <source>
        <dbReference type="ARBA" id="ARBA00022840"/>
    </source>
</evidence>
<dbReference type="CDD" id="cd06127">
    <property type="entry name" value="DEDDh"/>
    <property type="match status" value="1"/>
</dbReference>
<dbReference type="SUPFAM" id="SSF53098">
    <property type="entry name" value="Ribonuclease H-like"/>
    <property type="match status" value="1"/>
</dbReference>
<evidence type="ECO:0000259" key="9">
    <source>
        <dbReference type="PROSITE" id="PS51193"/>
    </source>
</evidence>
<dbReference type="InterPro" id="IPR013520">
    <property type="entry name" value="Ribonucl_H"/>
</dbReference>
<dbReference type="InterPro" id="IPR012337">
    <property type="entry name" value="RNaseH-like_sf"/>
</dbReference>
<feature type="domain" description="Helicase ATP-binding" evidence="9">
    <location>
        <begin position="252"/>
        <end position="536"/>
    </location>
</feature>
<dbReference type="InterPro" id="IPR006054">
    <property type="entry name" value="DnaQ"/>
</dbReference>
<dbReference type="PROSITE" id="PS51192">
    <property type="entry name" value="HELICASE_ATP_BIND_1"/>
    <property type="match status" value="1"/>
</dbReference>
<dbReference type="SMART" id="SM00491">
    <property type="entry name" value="HELICc2"/>
    <property type="match status" value="1"/>
</dbReference>